<dbReference type="PANTHER" id="PTHR48100">
    <property type="entry name" value="BROAD-SPECIFICITY PHOSPHATASE YOR283W-RELATED"/>
    <property type="match status" value="1"/>
</dbReference>
<feature type="binding site" evidence="4">
    <location>
        <position position="56"/>
    </location>
    <ligand>
        <name>substrate</name>
    </ligand>
</feature>
<dbReference type="Pfam" id="PF00300">
    <property type="entry name" value="His_Phos_1"/>
    <property type="match status" value="1"/>
</dbReference>
<dbReference type="GO" id="GO:0016791">
    <property type="term" value="F:phosphatase activity"/>
    <property type="evidence" value="ECO:0007669"/>
    <property type="project" value="TreeGrafter"/>
</dbReference>
<name>A0A239LUA4_9PSED</name>
<dbReference type="EMBL" id="FZOL01000042">
    <property type="protein sequence ID" value="SNT33542.1"/>
    <property type="molecule type" value="Genomic_DNA"/>
</dbReference>
<dbReference type="GO" id="GO:0005737">
    <property type="term" value="C:cytoplasm"/>
    <property type="evidence" value="ECO:0007669"/>
    <property type="project" value="TreeGrafter"/>
</dbReference>
<organism evidence="5 6">
    <name type="scientific">Pseudomonas japonica</name>
    <dbReference type="NCBI Taxonomy" id="256466"/>
    <lineage>
        <taxon>Bacteria</taxon>
        <taxon>Pseudomonadati</taxon>
        <taxon>Pseudomonadota</taxon>
        <taxon>Gammaproteobacteria</taxon>
        <taxon>Pseudomonadales</taxon>
        <taxon>Pseudomonadaceae</taxon>
        <taxon>Pseudomonas</taxon>
    </lineage>
</organism>
<proteinExistence type="predicted"/>
<dbReference type="InterPro" id="IPR029033">
    <property type="entry name" value="His_PPase_superfam"/>
</dbReference>
<accession>A0A239LUA4</accession>
<gene>
    <name evidence="5" type="ORF">SAMN05444352_14213</name>
</gene>
<dbReference type="InterPro" id="IPR050275">
    <property type="entry name" value="PGM_Phosphatase"/>
</dbReference>
<keyword evidence="6" id="KW-1185">Reference proteome</keyword>
<feature type="active site" description="Tele-phosphohistidine intermediate" evidence="3">
    <location>
        <position position="8"/>
    </location>
</feature>
<dbReference type="AlphaFoldDB" id="A0A239LUA4"/>
<dbReference type="PANTHER" id="PTHR48100:SF1">
    <property type="entry name" value="HISTIDINE PHOSPHATASE FAMILY PROTEIN-RELATED"/>
    <property type="match status" value="1"/>
</dbReference>
<feature type="binding site" evidence="4">
    <location>
        <begin position="7"/>
        <end position="14"/>
    </location>
    <ligand>
        <name>substrate</name>
    </ligand>
</feature>
<evidence type="ECO:0000256" key="4">
    <source>
        <dbReference type="PIRSR" id="PIRSR613078-2"/>
    </source>
</evidence>
<dbReference type="Gene3D" id="3.40.50.1240">
    <property type="entry name" value="Phosphoglycerate mutase-like"/>
    <property type="match status" value="1"/>
</dbReference>
<sequence>MHLYVVRHGETWANAEQRYLGSLDPALTETGRQQARALARALPAQFDALVVSPRLRALETASILNQELQLAPRIMECFRERDVGVFEGLTQAEARARYPQLWSRNITRQWDAGPTGGESIAEVVERVREGLLELASTYPSHRLLLVAHGFVAKVIRALSKGDFADFYDWQLSNGNLLALEHFQMPSLDAERLRDSLPMP</sequence>
<evidence type="ECO:0000256" key="3">
    <source>
        <dbReference type="PIRSR" id="PIRSR613078-1"/>
    </source>
</evidence>
<dbReference type="InterPro" id="IPR013078">
    <property type="entry name" value="His_Pase_superF_clade-1"/>
</dbReference>
<evidence type="ECO:0000313" key="5">
    <source>
        <dbReference type="EMBL" id="SNT33542.1"/>
    </source>
</evidence>
<feature type="active site" description="Proton donor/acceptor" evidence="3">
    <location>
        <position position="80"/>
    </location>
</feature>
<dbReference type="SMART" id="SM00855">
    <property type="entry name" value="PGAM"/>
    <property type="match status" value="1"/>
</dbReference>
<protein>
    <submittedName>
        <fullName evidence="5">Probable phosphoglycerate mutase</fullName>
    </submittedName>
</protein>
<dbReference type="CDD" id="cd07067">
    <property type="entry name" value="HP_PGM_like"/>
    <property type="match status" value="1"/>
</dbReference>
<keyword evidence="1" id="KW-0324">Glycolysis</keyword>
<evidence type="ECO:0000313" key="6">
    <source>
        <dbReference type="Proteomes" id="UP000198407"/>
    </source>
</evidence>
<evidence type="ECO:0000256" key="1">
    <source>
        <dbReference type="ARBA" id="ARBA00023152"/>
    </source>
</evidence>
<keyword evidence="2" id="KW-0413">Isomerase</keyword>
<dbReference type="OrthoDB" id="9082843at2"/>
<dbReference type="RefSeq" id="WP_042125857.1">
    <property type="nucleotide sequence ID" value="NZ_FZOL01000042.1"/>
</dbReference>
<dbReference type="Proteomes" id="UP000198407">
    <property type="component" value="Unassembled WGS sequence"/>
</dbReference>
<dbReference type="SUPFAM" id="SSF53254">
    <property type="entry name" value="Phosphoglycerate mutase-like"/>
    <property type="match status" value="1"/>
</dbReference>
<dbReference type="PROSITE" id="PS00175">
    <property type="entry name" value="PG_MUTASE"/>
    <property type="match status" value="1"/>
</dbReference>
<reference evidence="6" key="1">
    <citation type="submission" date="2017-06" db="EMBL/GenBank/DDBJ databases">
        <authorList>
            <person name="Varghese N."/>
            <person name="Submissions S."/>
        </authorList>
    </citation>
    <scope>NUCLEOTIDE SEQUENCE [LARGE SCALE GENOMIC DNA]</scope>
    <source>
        <strain evidence="6">DSM 22348</strain>
    </source>
</reference>
<evidence type="ECO:0000256" key="2">
    <source>
        <dbReference type="ARBA" id="ARBA00023235"/>
    </source>
</evidence>
<dbReference type="STRING" id="1215104.GCA_000730585_02375"/>
<dbReference type="InterPro" id="IPR001345">
    <property type="entry name" value="PG/BPGM_mutase_AS"/>
</dbReference>